<dbReference type="InterPro" id="IPR050469">
    <property type="entry name" value="Diguanylate_Cyclase"/>
</dbReference>
<dbReference type="GO" id="GO:1902201">
    <property type="term" value="P:negative regulation of bacterial-type flagellum-dependent cell motility"/>
    <property type="evidence" value="ECO:0007669"/>
    <property type="project" value="TreeGrafter"/>
</dbReference>
<accession>A0A840QBZ5</accession>
<protein>
    <submittedName>
        <fullName evidence="2">Diguanylate cyclase (GGDEF)-like protein</fullName>
    </submittedName>
</protein>
<dbReference type="InterPro" id="IPR000160">
    <property type="entry name" value="GGDEF_dom"/>
</dbReference>
<comment type="caution">
    <text evidence="2">The sequence shown here is derived from an EMBL/GenBank/DDBJ whole genome shotgun (WGS) entry which is preliminary data.</text>
</comment>
<dbReference type="InterPro" id="IPR043128">
    <property type="entry name" value="Rev_trsase/Diguanyl_cyclase"/>
</dbReference>
<sequence length="311" mass="33281">MMIRPPTAPTTVDKLTGLPDRWAWETHAAHLLNNARNTGDHVALLLVDLDHFKAINDTWGHLAGDAVLAGVARVLRTVVSFGNGVIGRYGGDEFLVMLAHGDIQRPIQVAESLLRHIADLAVTVTATSGNQVLLTDISASIGLTTTPPDKLGCIGRLVLAADAALLHAKQNGRNQVRAGDERLAIAQQSVPQAQLIQQHFPESPVQALDHNACLQHLRNFFHMVACFCRCFLDPLVRVVQAPVPGVSGGLGRRGLTVSGEFWPRPWMGETSRVPSGVRSGERGGELAFCSPGVHGSASDKAGSVSSRPFFV</sequence>
<dbReference type="CDD" id="cd01949">
    <property type="entry name" value="GGDEF"/>
    <property type="match status" value="1"/>
</dbReference>
<dbReference type="GO" id="GO:0005886">
    <property type="term" value="C:plasma membrane"/>
    <property type="evidence" value="ECO:0007669"/>
    <property type="project" value="TreeGrafter"/>
</dbReference>
<dbReference type="FunFam" id="3.30.70.270:FF:000001">
    <property type="entry name" value="Diguanylate cyclase domain protein"/>
    <property type="match status" value="1"/>
</dbReference>
<dbReference type="InterPro" id="IPR029787">
    <property type="entry name" value="Nucleotide_cyclase"/>
</dbReference>
<reference evidence="2 3" key="1">
    <citation type="submission" date="2020-08" db="EMBL/GenBank/DDBJ databases">
        <title>Sequencing the genomes of 1000 actinobacteria strains.</title>
        <authorList>
            <person name="Klenk H.-P."/>
        </authorList>
    </citation>
    <scope>NUCLEOTIDE SEQUENCE [LARGE SCALE GENOMIC DNA]</scope>
    <source>
        <strain evidence="2 3">DSM 45584</strain>
    </source>
</reference>
<gene>
    <name evidence="2" type="ORF">BJ970_005011</name>
</gene>
<dbReference type="PROSITE" id="PS50887">
    <property type="entry name" value="GGDEF"/>
    <property type="match status" value="1"/>
</dbReference>
<dbReference type="EMBL" id="JACHIW010000001">
    <property type="protein sequence ID" value="MBB5157477.1"/>
    <property type="molecule type" value="Genomic_DNA"/>
</dbReference>
<dbReference type="SMART" id="SM00267">
    <property type="entry name" value="GGDEF"/>
    <property type="match status" value="1"/>
</dbReference>
<dbReference type="Pfam" id="PF00990">
    <property type="entry name" value="GGDEF"/>
    <property type="match status" value="1"/>
</dbReference>
<dbReference type="PANTHER" id="PTHR45138">
    <property type="entry name" value="REGULATORY COMPONENTS OF SENSORY TRANSDUCTION SYSTEM"/>
    <property type="match status" value="1"/>
</dbReference>
<proteinExistence type="predicted"/>
<dbReference type="AlphaFoldDB" id="A0A840QBZ5"/>
<dbReference type="NCBIfam" id="TIGR00254">
    <property type="entry name" value="GGDEF"/>
    <property type="match status" value="1"/>
</dbReference>
<dbReference type="GO" id="GO:0052621">
    <property type="term" value="F:diguanylate cyclase activity"/>
    <property type="evidence" value="ECO:0007669"/>
    <property type="project" value="TreeGrafter"/>
</dbReference>
<evidence type="ECO:0000313" key="2">
    <source>
        <dbReference type="EMBL" id="MBB5157477.1"/>
    </source>
</evidence>
<feature type="domain" description="GGDEF" evidence="1">
    <location>
        <begin position="40"/>
        <end position="181"/>
    </location>
</feature>
<dbReference type="Proteomes" id="UP000584374">
    <property type="component" value="Unassembled WGS sequence"/>
</dbReference>
<name>A0A840QBZ5_9PSEU</name>
<dbReference type="PANTHER" id="PTHR45138:SF9">
    <property type="entry name" value="DIGUANYLATE CYCLASE DGCM-RELATED"/>
    <property type="match status" value="1"/>
</dbReference>
<dbReference type="GO" id="GO:0043709">
    <property type="term" value="P:cell adhesion involved in single-species biofilm formation"/>
    <property type="evidence" value="ECO:0007669"/>
    <property type="project" value="TreeGrafter"/>
</dbReference>
<keyword evidence="3" id="KW-1185">Reference proteome</keyword>
<evidence type="ECO:0000313" key="3">
    <source>
        <dbReference type="Proteomes" id="UP000584374"/>
    </source>
</evidence>
<dbReference type="Gene3D" id="3.30.70.270">
    <property type="match status" value="1"/>
</dbReference>
<evidence type="ECO:0000259" key="1">
    <source>
        <dbReference type="PROSITE" id="PS50887"/>
    </source>
</evidence>
<dbReference type="SUPFAM" id="SSF55073">
    <property type="entry name" value="Nucleotide cyclase"/>
    <property type="match status" value="1"/>
</dbReference>
<organism evidence="2 3">
    <name type="scientific">Saccharopolyspora phatthalungensis</name>
    <dbReference type="NCBI Taxonomy" id="664693"/>
    <lineage>
        <taxon>Bacteria</taxon>
        <taxon>Bacillati</taxon>
        <taxon>Actinomycetota</taxon>
        <taxon>Actinomycetes</taxon>
        <taxon>Pseudonocardiales</taxon>
        <taxon>Pseudonocardiaceae</taxon>
        <taxon>Saccharopolyspora</taxon>
    </lineage>
</organism>